<feature type="compositionally biased region" description="Polar residues" evidence="4">
    <location>
        <begin position="49"/>
        <end position="75"/>
    </location>
</feature>
<gene>
    <name evidence="7" type="ORF">R54839_PPFHFPJH_00954</name>
</gene>
<dbReference type="PROSITE" id="PS51170">
    <property type="entry name" value="CW"/>
    <property type="match status" value="2"/>
</dbReference>
<dbReference type="Gene3D" id="2.10.270.10">
    <property type="entry name" value="Cholin Binding"/>
    <property type="match status" value="5"/>
</dbReference>
<keyword evidence="1 5" id="KW-0732">Signal</keyword>
<keyword evidence="2" id="KW-0677">Repeat</keyword>
<feature type="region of interest" description="Disordered" evidence="4">
    <location>
        <begin position="32"/>
        <end position="77"/>
    </location>
</feature>
<evidence type="ECO:0000256" key="4">
    <source>
        <dbReference type="SAM" id="MobiDB-lite"/>
    </source>
</evidence>
<dbReference type="SUPFAM" id="SSF69360">
    <property type="entry name" value="Cell wall binding repeat"/>
    <property type="match status" value="4"/>
</dbReference>
<dbReference type="Proteomes" id="UP001314261">
    <property type="component" value="Unassembled WGS sequence"/>
</dbReference>
<feature type="compositionally biased region" description="Low complexity" evidence="4">
    <location>
        <begin position="32"/>
        <end position="48"/>
    </location>
</feature>
<dbReference type="InterPro" id="IPR018337">
    <property type="entry name" value="Cell_wall/Cho-bd_repeat"/>
</dbReference>
<dbReference type="EMBL" id="CAUZLR010000005">
    <property type="protein sequence ID" value="CAK1242379.1"/>
    <property type="molecule type" value="Genomic_DNA"/>
</dbReference>
<feature type="repeat" description="Cell wall-binding" evidence="3">
    <location>
        <begin position="515"/>
        <end position="534"/>
    </location>
</feature>
<keyword evidence="8" id="KW-1185">Reference proteome</keyword>
<evidence type="ECO:0000256" key="1">
    <source>
        <dbReference type="ARBA" id="ARBA00022729"/>
    </source>
</evidence>
<evidence type="ECO:0000256" key="3">
    <source>
        <dbReference type="PROSITE-ProRule" id="PRU00591"/>
    </source>
</evidence>
<name>A0ABN9YVR4_9LACO</name>
<evidence type="ECO:0000259" key="6">
    <source>
        <dbReference type="Pfam" id="PF13472"/>
    </source>
</evidence>
<sequence length="754" mass="85652">MYKSGKSWLIASAAVALTMTLSTTAVHADQAGNQGQTTQATSNQSAGSNQQTTNSVDQNQAADSTNQENKTNETVKNGLIKDGQGYQYFVNGVQQKNSWYTDAQGQAYYFGSDGNTVSGWQTIGQKLFYFGDDDTYTKRVNQDIDWQNVRYHIDQNGVAEKVDGLVDDGTDRYWFIEGVKQTNTWATQEDKTFYFGADGKAATGWLNTNGNLYFFGNDHVLATNSDHQYEGVTYHSNQYGVANPKNGVLWGFGDSTTAGWNPYNDGSQSYDHYAAKDTDKLFINVSAHSGTLIENDMDWMTDEAINLAQFKNATDIVIGMGVNDVNNGDDRVLNTVMAIFKRNIERLHMANPNARIFVLLPQGNYLNGKTSDTPGNGGYSLNDLRSAERQVAQDMGAVVIDAGIVNDANHSTTLPDGVHPTNVVYQEIGQKIADSMTNNQSNNFRTNNNNYDLGNVSGYVNTMSGWRWLQNGRAYTGFQFYTGTYYWFQNGIRSENAWHEAWGNRYYTGSDGRAVQGWQTIDGKRYYFGDDNTFEVRKNMEVTIDGQKYKTDDQGELKPWAGYIFDGSSQNGGYRWYEDGQLYTGFRYYAGTYYWFINGVRQNEGWRQAWGYTYWTNIDGRAVQGWQTIDGQKYYFGDDGTYYSRKGQLETIDGQTYKADDDRGAMMPWTGYIWDGSSQNGGYRWYEDGQLFTGFRFYTGTFYWFINGVRQNEGWRQAWGYTYWTDIDGRAVQGEQTIDGKHYYFGNDYTYYLR</sequence>
<dbReference type="SUPFAM" id="SSF52266">
    <property type="entry name" value="SGNH hydrolase"/>
    <property type="match status" value="1"/>
</dbReference>
<reference evidence="7 8" key="1">
    <citation type="submission" date="2023-10" db="EMBL/GenBank/DDBJ databases">
        <authorList>
            <person name="Botero Cardona J."/>
        </authorList>
    </citation>
    <scope>NUCLEOTIDE SEQUENCE [LARGE SCALE GENOMIC DNA]</scope>
    <source>
        <strain evidence="7 8">R-54839</strain>
    </source>
</reference>
<dbReference type="InterPro" id="IPR013830">
    <property type="entry name" value="SGNH_hydro"/>
</dbReference>
<accession>A0ABN9YVR4</accession>
<feature type="signal peptide" evidence="5">
    <location>
        <begin position="1"/>
        <end position="28"/>
    </location>
</feature>
<dbReference type="InterPro" id="IPR036514">
    <property type="entry name" value="SGNH_hydro_sf"/>
</dbReference>
<dbReference type="Pfam" id="PF19127">
    <property type="entry name" value="Choline_bind_3"/>
    <property type="match status" value="1"/>
</dbReference>
<evidence type="ECO:0000256" key="2">
    <source>
        <dbReference type="ARBA" id="ARBA00022737"/>
    </source>
</evidence>
<dbReference type="InterPro" id="IPR022263">
    <property type="entry name" value="KxYKxGKxW"/>
</dbReference>
<feature type="chain" id="PRO_5046295391" evidence="5">
    <location>
        <begin position="29"/>
        <end position="754"/>
    </location>
</feature>
<dbReference type="CDD" id="cd00229">
    <property type="entry name" value="SGNH_hydrolase"/>
    <property type="match status" value="1"/>
</dbReference>
<comment type="caution">
    <text evidence="7">The sequence shown here is derived from an EMBL/GenBank/DDBJ whole genome shotgun (WGS) entry which is preliminary data.</text>
</comment>
<organism evidence="7 8">
    <name type="scientific">Fructobacillus fructosus</name>
    <dbReference type="NCBI Taxonomy" id="1631"/>
    <lineage>
        <taxon>Bacteria</taxon>
        <taxon>Bacillati</taxon>
        <taxon>Bacillota</taxon>
        <taxon>Bacilli</taxon>
        <taxon>Lactobacillales</taxon>
        <taxon>Lactobacillaceae</taxon>
        <taxon>Fructobacillus</taxon>
    </lineage>
</organism>
<dbReference type="NCBIfam" id="TIGR03715">
    <property type="entry name" value="KxYKxGKxW"/>
    <property type="match status" value="1"/>
</dbReference>
<feature type="repeat" description="Cell wall-binding" evidence="3">
    <location>
        <begin position="623"/>
        <end position="642"/>
    </location>
</feature>
<evidence type="ECO:0000313" key="7">
    <source>
        <dbReference type="EMBL" id="CAK1242379.1"/>
    </source>
</evidence>
<dbReference type="Pfam" id="PF13472">
    <property type="entry name" value="Lipase_GDSL_2"/>
    <property type="match status" value="1"/>
</dbReference>
<proteinExistence type="predicted"/>
<protein>
    <submittedName>
        <fullName evidence="7">Glucan-binding domain (YG repeat)</fullName>
    </submittedName>
</protein>
<dbReference type="Pfam" id="PF19258">
    <property type="entry name" value="KxYKxGKxW_sig"/>
    <property type="match status" value="1"/>
</dbReference>
<evidence type="ECO:0000256" key="5">
    <source>
        <dbReference type="SAM" id="SignalP"/>
    </source>
</evidence>
<feature type="domain" description="SGNH hydrolase-type esterase" evidence="6">
    <location>
        <begin position="252"/>
        <end position="426"/>
    </location>
</feature>
<dbReference type="Gene3D" id="3.40.50.1110">
    <property type="entry name" value="SGNH hydrolase"/>
    <property type="match status" value="1"/>
</dbReference>
<evidence type="ECO:0000313" key="8">
    <source>
        <dbReference type="Proteomes" id="UP001314261"/>
    </source>
</evidence>